<dbReference type="GO" id="GO:0005524">
    <property type="term" value="F:ATP binding"/>
    <property type="evidence" value="ECO:0007669"/>
    <property type="project" value="UniProtKB-KW"/>
</dbReference>
<dbReference type="Proteomes" id="UP000036356">
    <property type="component" value="Unassembled WGS sequence"/>
</dbReference>
<reference evidence="6 7" key="1">
    <citation type="submission" date="2015-06" db="EMBL/GenBank/DDBJ databases">
        <title>Draft genome of the moderately acidophilic sulfate reducer Candidatus Desulfosporosinus acididurans strain M1.</title>
        <authorList>
            <person name="Poehlein A."/>
            <person name="Petzsch P."/>
            <person name="Johnson B.D."/>
            <person name="Schloemann M."/>
            <person name="Daniel R."/>
            <person name="Muehling M."/>
        </authorList>
    </citation>
    <scope>NUCLEOTIDE SEQUENCE [LARGE SCALE GENOMIC DNA]</scope>
    <source>
        <strain evidence="6 7">M1</strain>
    </source>
</reference>
<dbReference type="InterPro" id="IPR006204">
    <property type="entry name" value="GHMP_kinase_N_dom"/>
</dbReference>
<keyword evidence="4" id="KW-0067">ATP-binding</keyword>
<proteinExistence type="predicted"/>
<dbReference type="PATRIC" id="fig|476652.3.peg.3047"/>
<dbReference type="Gene3D" id="3.30.230.10">
    <property type="match status" value="1"/>
</dbReference>
<dbReference type="AlphaFoldDB" id="A0A0J1IKV6"/>
<evidence type="ECO:0000256" key="2">
    <source>
        <dbReference type="ARBA" id="ARBA00022741"/>
    </source>
</evidence>
<organism evidence="6 7">
    <name type="scientific">Desulfosporosinus acididurans</name>
    <dbReference type="NCBI Taxonomy" id="476652"/>
    <lineage>
        <taxon>Bacteria</taxon>
        <taxon>Bacillati</taxon>
        <taxon>Bacillota</taxon>
        <taxon>Clostridia</taxon>
        <taxon>Eubacteriales</taxon>
        <taxon>Desulfitobacteriaceae</taxon>
        <taxon>Desulfosporosinus</taxon>
    </lineage>
</organism>
<protein>
    <submittedName>
        <fullName evidence="6">L-threonine kinase</fullName>
        <ecNumber evidence="6">2.7.1.177</ecNumber>
    </submittedName>
</protein>
<evidence type="ECO:0000313" key="7">
    <source>
        <dbReference type="Proteomes" id="UP000036356"/>
    </source>
</evidence>
<dbReference type="PANTHER" id="PTHR43527:SF1">
    <property type="entry name" value="L-THREONINE KINASE"/>
    <property type="match status" value="1"/>
</dbReference>
<sequence>MNFSVGLARCPGTCGEWVQGAHGGVPFLVDCPIDRFAEIKVTLNPHGGQWDLPQHKTKVLQVLELLKEDLGLQTLGGQVEFLQQLPEGKGMASSTADISAAAAALLLALDQNPAPEQVMKLALRIEPSDSVMFPGITALEHVQRHNYRFLGSSIPALFLALDWGGSIDTKAFNARPGLGGHYRRFEGAIQRAYKLALEGIEQGDIEKLAISGTISAQCNLEINPKPQFKPFLDWVLQNGGLGVVTAHSGTLLAGVFPATESVERALRSHLQREVQQRFNPVYLDVFNSHPGGIITKNLKYRENAG</sequence>
<evidence type="ECO:0000259" key="5">
    <source>
        <dbReference type="Pfam" id="PF00288"/>
    </source>
</evidence>
<keyword evidence="2" id="KW-0547">Nucleotide-binding</keyword>
<comment type="caution">
    <text evidence="6">The sequence shown here is derived from an EMBL/GenBank/DDBJ whole genome shotgun (WGS) entry which is preliminary data.</text>
</comment>
<dbReference type="InterPro" id="IPR014721">
    <property type="entry name" value="Ribsml_uS5_D2-typ_fold_subgr"/>
</dbReference>
<evidence type="ECO:0000256" key="1">
    <source>
        <dbReference type="ARBA" id="ARBA00022679"/>
    </source>
</evidence>
<dbReference type="STRING" id="476652.DEAC_c28980"/>
<dbReference type="EMBL" id="LDZY01000009">
    <property type="protein sequence ID" value="KLU65346.1"/>
    <property type="molecule type" value="Genomic_DNA"/>
</dbReference>
<feature type="domain" description="GHMP kinase N-terminal" evidence="5">
    <location>
        <begin position="59"/>
        <end position="126"/>
    </location>
</feature>
<dbReference type="InterPro" id="IPR020568">
    <property type="entry name" value="Ribosomal_Su5_D2-typ_SF"/>
</dbReference>
<gene>
    <name evidence="6" type="primary">pduX</name>
    <name evidence="6" type="ORF">DEAC_c28980</name>
</gene>
<evidence type="ECO:0000256" key="4">
    <source>
        <dbReference type="ARBA" id="ARBA00022840"/>
    </source>
</evidence>
<evidence type="ECO:0000256" key="3">
    <source>
        <dbReference type="ARBA" id="ARBA00022777"/>
    </source>
</evidence>
<name>A0A0J1IKV6_9FIRM</name>
<dbReference type="GO" id="GO:0016301">
    <property type="term" value="F:kinase activity"/>
    <property type="evidence" value="ECO:0007669"/>
    <property type="project" value="UniProtKB-KW"/>
</dbReference>
<dbReference type="PANTHER" id="PTHR43527">
    <property type="entry name" value="4-DIPHOSPHOCYTIDYL-2-C-METHYL-D-ERYTHRITOL KINASE, CHLOROPLASTIC"/>
    <property type="match status" value="1"/>
</dbReference>
<keyword evidence="3 6" id="KW-0418">Kinase</keyword>
<evidence type="ECO:0000313" key="6">
    <source>
        <dbReference type="EMBL" id="KLU65346.1"/>
    </source>
</evidence>
<accession>A0A0J1IKV6</accession>
<keyword evidence="1 6" id="KW-0808">Transferase</keyword>
<keyword evidence="7" id="KW-1185">Reference proteome</keyword>
<dbReference type="SUPFAM" id="SSF54211">
    <property type="entry name" value="Ribosomal protein S5 domain 2-like"/>
    <property type="match status" value="1"/>
</dbReference>
<dbReference type="Pfam" id="PF00288">
    <property type="entry name" value="GHMP_kinases_N"/>
    <property type="match status" value="1"/>
</dbReference>
<dbReference type="EC" id="2.7.1.177" evidence="6"/>
<dbReference type="RefSeq" id="WP_047810710.1">
    <property type="nucleotide sequence ID" value="NZ_LDZY01000009.1"/>
</dbReference>